<evidence type="ECO:0000313" key="3">
    <source>
        <dbReference type="EMBL" id="OXA46411.1"/>
    </source>
</evidence>
<comment type="caution">
    <text evidence="3">The sequence shown here is derived from an EMBL/GenBank/DDBJ whole genome shotgun (WGS) entry which is preliminary data.</text>
</comment>
<dbReference type="PANTHER" id="PTHR23324:SF83">
    <property type="entry name" value="SEC14-LIKE PROTEIN 2"/>
    <property type="match status" value="1"/>
</dbReference>
<evidence type="ECO:0000256" key="1">
    <source>
        <dbReference type="SAM" id="SignalP"/>
    </source>
</evidence>
<evidence type="ECO:0000313" key="4">
    <source>
        <dbReference type="Proteomes" id="UP000198287"/>
    </source>
</evidence>
<dbReference type="InterPro" id="IPR036865">
    <property type="entry name" value="CRAL-TRIO_dom_sf"/>
</dbReference>
<dbReference type="SMART" id="SM01100">
    <property type="entry name" value="CRAL_TRIO_N"/>
    <property type="match status" value="1"/>
</dbReference>
<dbReference type="InterPro" id="IPR011074">
    <property type="entry name" value="CRAL/TRIO_N_dom"/>
</dbReference>
<keyword evidence="1" id="KW-0732">Signal</keyword>
<dbReference type="InterPro" id="IPR051064">
    <property type="entry name" value="SEC14/CRAL-TRIO_domain"/>
</dbReference>
<evidence type="ECO:0000259" key="2">
    <source>
        <dbReference type="SMART" id="SM01100"/>
    </source>
</evidence>
<gene>
    <name evidence="3" type="ORF">Fcan01_18597</name>
</gene>
<feature type="domain" description="CRAL/TRIO N-terminal" evidence="2">
    <location>
        <begin position="60"/>
        <end position="85"/>
    </location>
</feature>
<dbReference type="Proteomes" id="UP000198287">
    <property type="component" value="Unassembled WGS sequence"/>
</dbReference>
<dbReference type="OMA" id="DMASEFH"/>
<protein>
    <submittedName>
        <fullName evidence="3">SEC14 cytosolic factor</fullName>
    </submittedName>
</protein>
<reference evidence="3 4" key="1">
    <citation type="submission" date="2015-12" db="EMBL/GenBank/DDBJ databases">
        <title>The genome of Folsomia candida.</title>
        <authorList>
            <person name="Faddeeva A."/>
            <person name="Derks M.F."/>
            <person name="Anvar Y."/>
            <person name="Smit S."/>
            <person name="Van Straalen N."/>
            <person name="Roelofs D."/>
        </authorList>
    </citation>
    <scope>NUCLEOTIDE SEQUENCE [LARGE SCALE GENOMIC DNA]</scope>
    <source>
        <strain evidence="3 4">VU population</strain>
        <tissue evidence="3">Whole body</tissue>
    </source>
</reference>
<organism evidence="3 4">
    <name type="scientific">Folsomia candida</name>
    <name type="common">Springtail</name>
    <dbReference type="NCBI Taxonomy" id="158441"/>
    <lineage>
        <taxon>Eukaryota</taxon>
        <taxon>Metazoa</taxon>
        <taxon>Ecdysozoa</taxon>
        <taxon>Arthropoda</taxon>
        <taxon>Hexapoda</taxon>
        <taxon>Collembola</taxon>
        <taxon>Entomobryomorpha</taxon>
        <taxon>Isotomoidea</taxon>
        <taxon>Isotomidae</taxon>
        <taxon>Proisotominae</taxon>
        <taxon>Folsomia</taxon>
    </lineage>
</organism>
<accession>A0A226DP65</accession>
<dbReference type="PANTHER" id="PTHR23324">
    <property type="entry name" value="SEC14 RELATED PROTEIN"/>
    <property type="match status" value="1"/>
</dbReference>
<keyword evidence="4" id="KW-1185">Reference proteome</keyword>
<feature type="chain" id="PRO_5012872522" evidence="1">
    <location>
        <begin position="25"/>
        <end position="122"/>
    </location>
</feature>
<dbReference type="EMBL" id="LNIX01000015">
    <property type="protein sequence ID" value="OXA46411.1"/>
    <property type="molecule type" value="Genomic_DNA"/>
</dbReference>
<proteinExistence type="predicted"/>
<dbReference type="OrthoDB" id="1434354at2759"/>
<dbReference type="AlphaFoldDB" id="A0A226DP65"/>
<dbReference type="SUPFAM" id="SSF46938">
    <property type="entry name" value="CRAL/TRIO N-terminal domain"/>
    <property type="match status" value="1"/>
</dbReference>
<name>A0A226DP65_FOLCA</name>
<sequence length="122" mass="14346">MGSFVAAFLVLLSISCWDKGIVEASVAGEKDLSLSTGEKHALDKFKTLMEAVLFDDRLKKEAYLVRWLRASRFDIKKAEKMLLENLRWRDEFQMDTIHDEDWSEFQERFPYEVSFDKEFQPG</sequence>
<dbReference type="Gene3D" id="3.40.525.10">
    <property type="entry name" value="CRAL-TRIO lipid binding domain"/>
    <property type="match status" value="1"/>
</dbReference>
<dbReference type="GO" id="GO:0005737">
    <property type="term" value="C:cytoplasm"/>
    <property type="evidence" value="ECO:0007669"/>
    <property type="project" value="TreeGrafter"/>
</dbReference>
<dbReference type="InterPro" id="IPR036273">
    <property type="entry name" value="CRAL/TRIO_N_dom_sf"/>
</dbReference>
<feature type="signal peptide" evidence="1">
    <location>
        <begin position="1"/>
        <end position="24"/>
    </location>
</feature>